<organism evidence="2 3">
    <name type="scientific">Portunus trituberculatus</name>
    <name type="common">Swimming crab</name>
    <name type="synonym">Neptunus trituberculatus</name>
    <dbReference type="NCBI Taxonomy" id="210409"/>
    <lineage>
        <taxon>Eukaryota</taxon>
        <taxon>Metazoa</taxon>
        <taxon>Ecdysozoa</taxon>
        <taxon>Arthropoda</taxon>
        <taxon>Crustacea</taxon>
        <taxon>Multicrustacea</taxon>
        <taxon>Malacostraca</taxon>
        <taxon>Eumalacostraca</taxon>
        <taxon>Eucarida</taxon>
        <taxon>Decapoda</taxon>
        <taxon>Pleocyemata</taxon>
        <taxon>Brachyura</taxon>
        <taxon>Eubrachyura</taxon>
        <taxon>Portunoidea</taxon>
        <taxon>Portunidae</taxon>
        <taxon>Portuninae</taxon>
        <taxon>Portunus</taxon>
    </lineage>
</organism>
<proteinExistence type="predicted"/>
<dbReference type="AlphaFoldDB" id="A0A5B7JSH4"/>
<comment type="caution">
    <text evidence="2">The sequence shown here is derived from an EMBL/GenBank/DDBJ whole genome shotgun (WGS) entry which is preliminary data.</text>
</comment>
<evidence type="ECO:0000256" key="1">
    <source>
        <dbReference type="SAM" id="MobiDB-lite"/>
    </source>
</evidence>
<reference evidence="2 3" key="1">
    <citation type="submission" date="2019-05" db="EMBL/GenBank/DDBJ databases">
        <title>Another draft genome of Portunus trituberculatus and its Hox gene families provides insights of decapod evolution.</title>
        <authorList>
            <person name="Jeong J.-H."/>
            <person name="Song I."/>
            <person name="Kim S."/>
            <person name="Choi T."/>
            <person name="Kim D."/>
            <person name="Ryu S."/>
            <person name="Kim W."/>
        </authorList>
    </citation>
    <scope>NUCLEOTIDE SEQUENCE [LARGE SCALE GENOMIC DNA]</scope>
    <source>
        <tissue evidence="2">Muscle</tissue>
    </source>
</reference>
<dbReference type="Proteomes" id="UP000324222">
    <property type="component" value="Unassembled WGS sequence"/>
</dbReference>
<sequence>MKQQQYGKVKRYCNVTRTTPQPTPPHHTTVHHKPPAPHYTIAHRITSLPSHSAALLCRAVPQNTHETPRSLRFVP</sequence>
<feature type="region of interest" description="Disordered" evidence="1">
    <location>
        <begin position="15"/>
        <end position="34"/>
    </location>
</feature>
<evidence type="ECO:0000313" key="3">
    <source>
        <dbReference type="Proteomes" id="UP000324222"/>
    </source>
</evidence>
<accession>A0A5B7JSH4</accession>
<protein>
    <submittedName>
        <fullName evidence="2">Uncharacterized protein</fullName>
    </submittedName>
</protein>
<evidence type="ECO:0000313" key="2">
    <source>
        <dbReference type="EMBL" id="MPC99062.1"/>
    </source>
</evidence>
<dbReference type="EMBL" id="VSRR010116808">
    <property type="protein sequence ID" value="MPC99062.1"/>
    <property type="molecule type" value="Genomic_DNA"/>
</dbReference>
<keyword evidence="3" id="KW-1185">Reference proteome</keyword>
<gene>
    <name evidence="2" type="ORF">E2C01_094457</name>
</gene>
<name>A0A5B7JSH4_PORTR</name>